<gene>
    <name evidence="2" type="primary">Acey_s0059.g2996</name>
    <name evidence="2" type="ORF">Y032_0059g2996</name>
</gene>
<reference evidence="3" key="1">
    <citation type="journal article" date="2015" name="Nat. Genet.">
        <title>The genome and transcriptome of the zoonotic hookworm Ancylostoma ceylanicum identify infection-specific gene families.</title>
        <authorList>
            <person name="Schwarz E.M."/>
            <person name="Hu Y."/>
            <person name="Antoshechkin I."/>
            <person name="Miller M.M."/>
            <person name="Sternberg P.W."/>
            <person name="Aroian R.V."/>
        </authorList>
    </citation>
    <scope>NUCLEOTIDE SEQUENCE</scope>
    <source>
        <strain evidence="3">HY135</strain>
    </source>
</reference>
<dbReference type="AlphaFoldDB" id="A0A016U3Y7"/>
<dbReference type="EMBL" id="JARK01001395">
    <property type="protein sequence ID" value="EYC09681.1"/>
    <property type="molecule type" value="Genomic_DNA"/>
</dbReference>
<organism evidence="2 3">
    <name type="scientific">Ancylostoma ceylanicum</name>
    <dbReference type="NCBI Taxonomy" id="53326"/>
    <lineage>
        <taxon>Eukaryota</taxon>
        <taxon>Metazoa</taxon>
        <taxon>Ecdysozoa</taxon>
        <taxon>Nematoda</taxon>
        <taxon>Chromadorea</taxon>
        <taxon>Rhabditida</taxon>
        <taxon>Rhabditina</taxon>
        <taxon>Rhabditomorpha</taxon>
        <taxon>Strongyloidea</taxon>
        <taxon>Ancylostomatidae</taxon>
        <taxon>Ancylostomatinae</taxon>
        <taxon>Ancylostoma</taxon>
    </lineage>
</organism>
<protein>
    <submittedName>
        <fullName evidence="2">Uncharacterized protein</fullName>
    </submittedName>
</protein>
<keyword evidence="3" id="KW-1185">Reference proteome</keyword>
<name>A0A016U3Y7_9BILA</name>
<comment type="caution">
    <text evidence="2">The sequence shown here is derived from an EMBL/GenBank/DDBJ whole genome shotgun (WGS) entry which is preliminary data.</text>
</comment>
<proteinExistence type="predicted"/>
<evidence type="ECO:0000313" key="3">
    <source>
        <dbReference type="Proteomes" id="UP000024635"/>
    </source>
</evidence>
<feature type="region of interest" description="Disordered" evidence="1">
    <location>
        <begin position="26"/>
        <end position="51"/>
    </location>
</feature>
<dbReference type="Proteomes" id="UP000024635">
    <property type="component" value="Unassembled WGS sequence"/>
</dbReference>
<evidence type="ECO:0000313" key="2">
    <source>
        <dbReference type="EMBL" id="EYC09681.1"/>
    </source>
</evidence>
<sequence length="88" mass="9720">MKGSFYSVESGRGTLSINKIILRKSASGSELVEREARPRPPTPPNGSSRLWLDSQVSIPETIGEFRLTLRNLFASLYSSLVSKYGSMI</sequence>
<accession>A0A016U3Y7</accession>
<evidence type="ECO:0000256" key="1">
    <source>
        <dbReference type="SAM" id="MobiDB-lite"/>
    </source>
</evidence>